<dbReference type="EMBL" id="JAAAHS010000002">
    <property type="protein sequence ID" value="NBE49925.1"/>
    <property type="molecule type" value="Genomic_DNA"/>
</dbReference>
<evidence type="ECO:0000256" key="1">
    <source>
        <dbReference type="ARBA" id="ARBA00001974"/>
    </source>
</evidence>
<feature type="binding site" evidence="4">
    <location>
        <begin position="36"/>
        <end position="37"/>
    </location>
    <ligand>
        <name>FAD</name>
        <dbReference type="ChEBI" id="CHEBI:57692"/>
    </ligand>
</feature>
<feature type="binding site" evidence="4">
    <location>
        <position position="335"/>
    </location>
    <ligand>
        <name>substrate</name>
    </ligand>
</feature>
<keyword evidence="3" id="KW-0560">Oxidoreductase</keyword>
<comment type="caution">
    <text evidence="6">The sequence shown here is derived from an EMBL/GenBank/DDBJ whole genome shotgun (WGS) entry which is preliminary data.</text>
</comment>
<comment type="similarity">
    <text evidence="2">Belongs to the flavin monoamine oxidase family.</text>
</comment>
<evidence type="ECO:0000313" key="7">
    <source>
        <dbReference type="Proteomes" id="UP000598297"/>
    </source>
</evidence>
<keyword evidence="7" id="KW-1185">Reference proteome</keyword>
<comment type="cofactor">
    <cofactor evidence="1">
        <name>FAD</name>
        <dbReference type="ChEBI" id="CHEBI:57692"/>
    </cofactor>
</comment>
<accession>A0A964UKT9</accession>
<organism evidence="6 7">
    <name type="scientific">Streptomyces boluensis</name>
    <dbReference type="NCBI Taxonomy" id="1775135"/>
    <lineage>
        <taxon>Bacteria</taxon>
        <taxon>Bacillati</taxon>
        <taxon>Actinomycetota</taxon>
        <taxon>Actinomycetes</taxon>
        <taxon>Kitasatosporales</taxon>
        <taxon>Streptomycetaceae</taxon>
        <taxon>Streptomyces</taxon>
    </lineage>
</organism>
<dbReference type="Proteomes" id="UP000598297">
    <property type="component" value="Unassembled WGS sequence"/>
</dbReference>
<dbReference type="GO" id="GO:0016491">
    <property type="term" value="F:oxidoreductase activity"/>
    <property type="evidence" value="ECO:0007669"/>
    <property type="project" value="UniProtKB-KW"/>
</dbReference>
<dbReference type="Gene3D" id="3.50.50.60">
    <property type="entry name" value="FAD/NAD(P)-binding domain"/>
    <property type="match status" value="1"/>
</dbReference>
<dbReference type="OrthoDB" id="337830at2"/>
<dbReference type="Gene3D" id="1.10.405.10">
    <property type="entry name" value="Guanine Nucleotide Dissociation Inhibitor, domain 1"/>
    <property type="match status" value="1"/>
</dbReference>
<evidence type="ECO:0000256" key="3">
    <source>
        <dbReference type="ARBA" id="ARBA00023002"/>
    </source>
</evidence>
<dbReference type="RefSeq" id="WP_161692810.1">
    <property type="nucleotide sequence ID" value="NZ_JAAAHS010000002.1"/>
</dbReference>
<evidence type="ECO:0000256" key="4">
    <source>
        <dbReference type="PIRSR" id="PIRSR601613-1"/>
    </source>
</evidence>
<gene>
    <name evidence="6" type="ORF">GUY60_00475</name>
</gene>
<feature type="binding site" evidence="4">
    <location>
        <position position="232"/>
    </location>
    <ligand>
        <name>FAD</name>
        <dbReference type="ChEBI" id="CHEBI:57692"/>
    </ligand>
</feature>
<protein>
    <submittedName>
        <fullName evidence="6">FAD-dependent oxidoreductase</fullName>
    </submittedName>
</protein>
<name>A0A964UKT9_9ACTN</name>
<dbReference type="AlphaFoldDB" id="A0A964UKT9"/>
<dbReference type="InterPro" id="IPR050703">
    <property type="entry name" value="Flavin_MAO"/>
</dbReference>
<dbReference type="InterPro" id="IPR036188">
    <property type="entry name" value="FAD/NAD-bd_sf"/>
</dbReference>
<feature type="domain" description="Amine oxidase" evidence="5">
    <location>
        <begin position="16"/>
        <end position="429"/>
    </location>
</feature>
<dbReference type="InterPro" id="IPR001613">
    <property type="entry name" value="Flavin_amine_oxidase"/>
</dbReference>
<dbReference type="InterPro" id="IPR002937">
    <property type="entry name" value="Amino_oxidase"/>
</dbReference>
<evidence type="ECO:0000259" key="5">
    <source>
        <dbReference type="Pfam" id="PF01593"/>
    </source>
</evidence>
<dbReference type="PANTHER" id="PTHR43563">
    <property type="entry name" value="AMINE OXIDASE"/>
    <property type="match status" value="1"/>
</dbReference>
<evidence type="ECO:0000313" key="6">
    <source>
        <dbReference type="EMBL" id="NBE49925.1"/>
    </source>
</evidence>
<evidence type="ECO:0000256" key="2">
    <source>
        <dbReference type="ARBA" id="ARBA00005995"/>
    </source>
</evidence>
<dbReference type="Pfam" id="PF01593">
    <property type="entry name" value="Amino_oxidase"/>
    <property type="match status" value="1"/>
</dbReference>
<dbReference type="PRINTS" id="PR00757">
    <property type="entry name" value="AMINEOXDASEF"/>
</dbReference>
<sequence length="436" mass="47174">MTAVREFDAIVVGAGFAGVTAARELRARGLRPVVIEARHRIGGRTWTDTFDGLPIEYGGGWISPFAKLAMAELDRYDIPLLEGVLPMPEWAVFPVEDGSLESFDGNVALGRLGELLTTIFEGSEKLLPRPHEPLFAGERIRAVAGQSLRERLDSLHLDTRDDMWISTLVGGFAGGSSKDGAYEALAQWWQVAGGKLADWITIEGQAPASGMSALVQEILNDAEADLHLNSPVTRVDDDGSLVRVTTASGREFAAPVAVLAVPANVWRTIDFRPGLPPVHAETAERGIGVPHTSRLWLRVRGDFGPVHVRDVENGLLTPMFTHAVLDNGEQLLTGYSQDPSLDVSRPEQVRAALQRLLPQAELISYRAHDWGHDPYSLGGWTLRRPGQLTQLPEVQEPHGRVAFANDGIASGWNGFVDGAIESGFRAAGQAADIAGK</sequence>
<dbReference type="PANTHER" id="PTHR43563:SF1">
    <property type="entry name" value="AMINE OXIDASE [FLAVIN-CONTAINING] B"/>
    <property type="match status" value="1"/>
</dbReference>
<dbReference type="SUPFAM" id="SSF51905">
    <property type="entry name" value="FAD/NAD(P)-binding domain"/>
    <property type="match status" value="1"/>
</dbReference>
<proteinExistence type="inferred from homology"/>
<dbReference type="Gene3D" id="3.90.660.10">
    <property type="match status" value="1"/>
</dbReference>
<reference evidence="6" key="1">
    <citation type="submission" date="2020-01" db="EMBL/GenBank/DDBJ databases">
        <title>Whole-genome analyses of novel actinobacteria.</title>
        <authorList>
            <person name="Sahin N."/>
        </authorList>
    </citation>
    <scope>NUCLEOTIDE SEQUENCE</scope>
    <source>
        <strain evidence="6">YC537</strain>
    </source>
</reference>